<dbReference type="GO" id="GO:0051123">
    <property type="term" value="P:RNA polymerase II preinitiation complex assembly"/>
    <property type="evidence" value="ECO:0007669"/>
    <property type="project" value="EnsemblFungi"/>
</dbReference>
<dbReference type="OrthoDB" id="586585at2759"/>
<dbReference type="GO" id="GO:0060261">
    <property type="term" value="P:positive regulation of transcription initiation by RNA polymerase II"/>
    <property type="evidence" value="ECO:0007669"/>
    <property type="project" value="EnsemblFungi"/>
</dbReference>
<dbReference type="InterPro" id="IPR009088">
    <property type="entry name" value="TFIIA_b-brl"/>
</dbReference>
<dbReference type="Pfam" id="PF02751">
    <property type="entry name" value="TFIIA_gamma_C"/>
    <property type="match status" value="1"/>
</dbReference>
<dbReference type="Gene3D" id="1.10.287.190">
    <property type="entry name" value="Transcription factor IIA gamma subunit, alpha-helical domain"/>
    <property type="match status" value="1"/>
</dbReference>
<comment type="similarity">
    <text evidence="2 8">Belongs to the TFIIA subunit 2 family.</text>
</comment>
<dbReference type="GO" id="GO:0005672">
    <property type="term" value="C:transcription factor TFIIA complex"/>
    <property type="evidence" value="ECO:0007669"/>
    <property type="project" value="EnsemblFungi"/>
</dbReference>
<evidence type="ECO:0000256" key="2">
    <source>
        <dbReference type="ARBA" id="ARBA00007675"/>
    </source>
</evidence>
<dbReference type="GO" id="GO:0003743">
    <property type="term" value="F:translation initiation factor activity"/>
    <property type="evidence" value="ECO:0007669"/>
    <property type="project" value="UniProtKB-KW"/>
</dbReference>
<dbReference type="KEGG" id="lel:PVL30_004057"/>
<dbReference type="InterPro" id="IPR015872">
    <property type="entry name" value="TFIIA_gsu_N"/>
</dbReference>
<dbReference type="SUPFAM" id="SSF50784">
    <property type="entry name" value="Transcription factor IIA (TFIIA), beta-barrel domain"/>
    <property type="match status" value="1"/>
</dbReference>
<dbReference type="InterPro" id="IPR009083">
    <property type="entry name" value="TFIIA_a-hlx"/>
</dbReference>
<keyword evidence="6 8" id="KW-0539">Nucleus</keyword>
<dbReference type="PIRSF" id="PIRSF009415">
    <property type="entry name" value="Hum_TFIIA_gamma"/>
    <property type="match status" value="1"/>
</dbReference>
<dbReference type="SUPFAM" id="SSF47396">
    <property type="entry name" value="Transcription factor IIA (TFIIA), alpha-helical domain"/>
    <property type="match status" value="1"/>
</dbReference>
<keyword evidence="12" id="KW-0648">Protein biosynthesis</keyword>
<evidence type="ECO:0000256" key="1">
    <source>
        <dbReference type="ARBA" id="ARBA00004123"/>
    </source>
</evidence>
<dbReference type="CDD" id="cd10014">
    <property type="entry name" value="TFIIA_gamma_C"/>
    <property type="match status" value="1"/>
</dbReference>
<keyword evidence="12" id="KW-0396">Initiation factor</keyword>
<feature type="domain" description="Transcription initiation factor IIA gamma subunit N-terminal" evidence="10">
    <location>
        <begin position="6"/>
        <end position="52"/>
    </location>
</feature>
<dbReference type="GeneID" id="5231482"/>
<evidence type="ECO:0000259" key="10">
    <source>
        <dbReference type="Pfam" id="PF02268"/>
    </source>
</evidence>
<accession>A5E3Z6</accession>
<dbReference type="eggNOG" id="KOG3463">
    <property type="taxonomic scope" value="Eukaryota"/>
</dbReference>
<dbReference type="VEuPathDB" id="FungiDB:LELG_04335"/>
<dbReference type="STRING" id="379508.A5E3Z6"/>
<comment type="subcellular location">
    <subcellularLocation>
        <location evidence="1 8">Nucleus</location>
    </subcellularLocation>
</comment>
<keyword evidence="5 8" id="KW-0804">Transcription</keyword>
<dbReference type="InParanoid" id="A5E3Z6"/>
<dbReference type="OMA" id="QYYELYR"/>
<dbReference type="GO" id="GO:0000979">
    <property type="term" value="F:RNA polymerase II core promoter sequence-specific DNA binding"/>
    <property type="evidence" value="ECO:0007669"/>
    <property type="project" value="EnsemblFungi"/>
</dbReference>
<dbReference type="EMBL" id="CH981529">
    <property type="protein sequence ID" value="EDK46154.1"/>
    <property type="molecule type" value="Genomic_DNA"/>
</dbReference>
<dbReference type="HOGENOM" id="CLU_112964_3_1_1"/>
<keyword evidence="13" id="KW-1185">Reference proteome</keyword>
<protein>
    <recommendedName>
        <fullName evidence="3 8">Transcription initiation factor IIA subunit 2</fullName>
    </recommendedName>
</protein>
<sequence>MSAPAYYELYRRSTIGVTLADALDTLISDEKIQPQLANRILNNFDRIIAENLKNDANIAKLKLTFKGDLDTYRFCDDVWTFIIKNVIVKLSDVGGGSNSNSNGNSNSNSNDNDLEINVDKFKIVACNSRKAGEL</sequence>
<dbReference type="Gene3D" id="2.30.18.10">
    <property type="entry name" value="Transcription factor IIA (TFIIA), beta-barrel domain"/>
    <property type="match status" value="1"/>
</dbReference>
<dbReference type="Proteomes" id="UP000001996">
    <property type="component" value="Unassembled WGS sequence"/>
</dbReference>
<evidence type="ECO:0000259" key="11">
    <source>
        <dbReference type="Pfam" id="PF02751"/>
    </source>
</evidence>
<dbReference type="CDD" id="cd10145">
    <property type="entry name" value="TFIIA_gamma_N"/>
    <property type="match status" value="1"/>
</dbReference>
<dbReference type="AlphaFoldDB" id="A5E3Z6"/>
<evidence type="ECO:0000313" key="12">
    <source>
        <dbReference type="EMBL" id="EDK46154.1"/>
    </source>
</evidence>
<comment type="function">
    <text evidence="7">TFIIA is a component of the transcription machinery of RNA polymerase II and plays an important role in transcriptional activation. TFIIA in a complex with TBP mediates transcriptional activity.</text>
</comment>
<dbReference type="FunCoup" id="A5E3Z6">
    <property type="interactions" value="474"/>
</dbReference>
<feature type="compositionally biased region" description="Low complexity" evidence="9">
    <location>
        <begin position="98"/>
        <end position="111"/>
    </location>
</feature>
<evidence type="ECO:0000256" key="7">
    <source>
        <dbReference type="ARBA" id="ARBA00024733"/>
    </source>
</evidence>
<evidence type="ECO:0000256" key="3">
    <source>
        <dbReference type="ARBA" id="ARBA00019928"/>
    </source>
</evidence>
<evidence type="ECO:0000313" key="13">
    <source>
        <dbReference type="Proteomes" id="UP000001996"/>
    </source>
</evidence>
<dbReference type="InterPro" id="IPR015871">
    <property type="entry name" value="TFIIA_gsu_C"/>
</dbReference>
<feature type="domain" description="Transcription initiation factor IIA gamma subunit C-terminal" evidence="11">
    <location>
        <begin position="66"/>
        <end position="128"/>
    </location>
</feature>
<evidence type="ECO:0000256" key="5">
    <source>
        <dbReference type="ARBA" id="ARBA00023163"/>
    </source>
</evidence>
<evidence type="ECO:0000256" key="9">
    <source>
        <dbReference type="SAM" id="MobiDB-lite"/>
    </source>
</evidence>
<dbReference type="Pfam" id="PF02268">
    <property type="entry name" value="TFIIA_gamma_N"/>
    <property type="match status" value="1"/>
</dbReference>
<name>A5E3Z6_LODEL</name>
<gene>
    <name evidence="12" type="ORF">LELG_04335</name>
</gene>
<dbReference type="PANTHER" id="PTHR10966">
    <property type="entry name" value="TRANSCRIPTION INITIATION FACTOR IIA SUBUNIT 2"/>
    <property type="match status" value="1"/>
</dbReference>
<dbReference type="InterPro" id="IPR003194">
    <property type="entry name" value="TFIIA_gsu"/>
</dbReference>
<evidence type="ECO:0000256" key="6">
    <source>
        <dbReference type="ARBA" id="ARBA00023242"/>
    </source>
</evidence>
<evidence type="ECO:0000256" key="8">
    <source>
        <dbReference type="PIRNR" id="PIRNR009415"/>
    </source>
</evidence>
<proteinExistence type="inferred from homology"/>
<dbReference type="FunFam" id="1.10.287.190:FF:000001">
    <property type="entry name" value="Transcription initiation factor IIA subunit 2"/>
    <property type="match status" value="1"/>
</dbReference>
<dbReference type="GO" id="GO:0017025">
    <property type="term" value="F:TBP-class protein binding"/>
    <property type="evidence" value="ECO:0007669"/>
    <property type="project" value="EnsemblFungi"/>
</dbReference>
<evidence type="ECO:0000256" key="4">
    <source>
        <dbReference type="ARBA" id="ARBA00023015"/>
    </source>
</evidence>
<feature type="region of interest" description="Disordered" evidence="9">
    <location>
        <begin position="94"/>
        <end position="113"/>
    </location>
</feature>
<reference evidence="12 13" key="1">
    <citation type="journal article" date="2009" name="Nature">
        <title>Evolution of pathogenicity and sexual reproduction in eight Candida genomes.</title>
        <authorList>
            <person name="Butler G."/>
            <person name="Rasmussen M.D."/>
            <person name="Lin M.F."/>
            <person name="Santos M.A."/>
            <person name="Sakthikumar S."/>
            <person name="Munro C.A."/>
            <person name="Rheinbay E."/>
            <person name="Grabherr M."/>
            <person name="Forche A."/>
            <person name="Reedy J.L."/>
            <person name="Agrafioti I."/>
            <person name="Arnaud M.B."/>
            <person name="Bates S."/>
            <person name="Brown A.J."/>
            <person name="Brunke S."/>
            <person name="Costanzo M.C."/>
            <person name="Fitzpatrick D.A."/>
            <person name="de Groot P.W."/>
            <person name="Harris D."/>
            <person name="Hoyer L.L."/>
            <person name="Hube B."/>
            <person name="Klis F.M."/>
            <person name="Kodira C."/>
            <person name="Lennard N."/>
            <person name="Logue M.E."/>
            <person name="Martin R."/>
            <person name="Neiman A.M."/>
            <person name="Nikolaou E."/>
            <person name="Quail M.A."/>
            <person name="Quinn J."/>
            <person name="Santos M.C."/>
            <person name="Schmitzberger F.F."/>
            <person name="Sherlock G."/>
            <person name="Shah P."/>
            <person name="Silverstein K.A."/>
            <person name="Skrzypek M.S."/>
            <person name="Soll D."/>
            <person name="Staggs R."/>
            <person name="Stansfield I."/>
            <person name="Stumpf M.P."/>
            <person name="Sudbery P.E."/>
            <person name="Srikantha T."/>
            <person name="Zeng Q."/>
            <person name="Berman J."/>
            <person name="Berriman M."/>
            <person name="Heitman J."/>
            <person name="Gow N.A."/>
            <person name="Lorenz M.C."/>
            <person name="Birren B.W."/>
            <person name="Kellis M."/>
            <person name="Cuomo C.A."/>
        </authorList>
    </citation>
    <scope>NUCLEOTIDE SEQUENCE [LARGE SCALE GENOMIC DNA]</scope>
    <source>
        <strain evidence="13">ATCC 11503 / BCRC 21390 / CBS 2605 / JCM 1781 / NBRC 1676 / NRRL YB-4239</strain>
    </source>
</reference>
<organism evidence="12 13">
    <name type="scientific">Lodderomyces elongisporus (strain ATCC 11503 / CBS 2605 / JCM 1781 / NBRC 1676 / NRRL YB-4239)</name>
    <name type="common">Yeast</name>
    <name type="synonym">Saccharomyces elongisporus</name>
    <dbReference type="NCBI Taxonomy" id="379508"/>
    <lineage>
        <taxon>Eukaryota</taxon>
        <taxon>Fungi</taxon>
        <taxon>Dikarya</taxon>
        <taxon>Ascomycota</taxon>
        <taxon>Saccharomycotina</taxon>
        <taxon>Pichiomycetes</taxon>
        <taxon>Debaryomycetaceae</taxon>
        <taxon>Candida/Lodderomyces clade</taxon>
        <taxon>Lodderomyces</taxon>
    </lineage>
</organism>
<keyword evidence="4 8" id="KW-0805">Transcription regulation</keyword>